<evidence type="ECO:0000256" key="8">
    <source>
        <dbReference type="ARBA" id="ARBA00023163"/>
    </source>
</evidence>
<accession>A0ABQ9FGF1</accession>
<gene>
    <name evidence="14" type="ORF">KUTeg_007752</name>
</gene>
<evidence type="ECO:0000256" key="11">
    <source>
        <dbReference type="ARBA" id="ARBA00049193"/>
    </source>
</evidence>
<organism evidence="14 15">
    <name type="scientific">Tegillarca granosa</name>
    <name type="common">Malaysian cockle</name>
    <name type="synonym">Anadara granosa</name>
    <dbReference type="NCBI Taxonomy" id="220873"/>
    <lineage>
        <taxon>Eukaryota</taxon>
        <taxon>Metazoa</taxon>
        <taxon>Spiralia</taxon>
        <taxon>Lophotrochozoa</taxon>
        <taxon>Mollusca</taxon>
        <taxon>Bivalvia</taxon>
        <taxon>Autobranchia</taxon>
        <taxon>Pteriomorphia</taxon>
        <taxon>Arcoida</taxon>
        <taxon>Arcoidea</taxon>
        <taxon>Arcidae</taxon>
        <taxon>Tegillarca</taxon>
    </lineage>
</organism>
<keyword evidence="15" id="KW-1185">Reference proteome</keyword>
<evidence type="ECO:0000313" key="15">
    <source>
        <dbReference type="Proteomes" id="UP001217089"/>
    </source>
</evidence>
<dbReference type="PANTHER" id="PTHR10625">
    <property type="entry name" value="HISTONE DEACETYLASE HDAC1-RELATED"/>
    <property type="match status" value="1"/>
</dbReference>
<evidence type="ECO:0000256" key="7">
    <source>
        <dbReference type="ARBA" id="ARBA00023015"/>
    </source>
</evidence>
<keyword evidence="5" id="KW-0378">Hydrolase</keyword>
<dbReference type="PRINTS" id="PR01270">
    <property type="entry name" value="HDASUPER"/>
</dbReference>
<evidence type="ECO:0000313" key="14">
    <source>
        <dbReference type="EMBL" id="KAJ8315602.1"/>
    </source>
</evidence>
<comment type="catalytic activity">
    <reaction evidence="10">
        <text>N(6)-acetyl-L-lysyl-[protein] + H2O = L-lysyl-[protein] + acetate</text>
        <dbReference type="Rhea" id="RHEA:58108"/>
        <dbReference type="Rhea" id="RHEA-COMP:9752"/>
        <dbReference type="Rhea" id="RHEA-COMP:10731"/>
        <dbReference type="ChEBI" id="CHEBI:15377"/>
        <dbReference type="ChEBI" id="CHEBI:29969"/>
        <dbReference type="ChEBI" id="CHEBI:30089"/>
        <dbReference type="ChEBI" id="CHEBI:61930"/>
    </reaction>
    <physiologicalReaction direction="left-to-right" evidence="10">
        <dbReference type="Rhea" id="RHEA:58109"/>
    </physiologicalReaction>
</comment>
<keyword evidence="8" id="KW-0804">Transcription</keyword>
<dbReference type="InterPro" id="IPR000286">
    <property type="entry name" value="HDACs"/>
</dbReference>
<dbReference type="Gene3D" id="3.40.800.20">
    <property type="entry name" value="Histone deacetylase domain"/>
    <property type="match status" value="1"/>
</dbReference>
<evidence type="ECO:0000256" key="9">
    <source>
        <dbReference type="ARBA" id="ARBA00023242"/>
    </source>
</evidence>
<comment type="subcellular location">
    <subcellularLocation>
        <location evidence="1">Nucleus</location>
    </subcellularLocation>
</comment>
<evidence type="ECO:0000256" key="4">
    <source>
        <dbReference type="ARBA" id="ARBA00022491"/>
    </source>
</evidence>
<keyword evidence="7" id="KW-0805">Transcription regulation</keyword>
<evidence type="ECO:0000256" key="6">
    <source>
        <dbReference type="ARBA" id="ARBA00022853"/>
    </source>
</evidence>
<dbReference type="InterPro" id="IPR023696">
    <property type="entry name" value="Ureohydrolase_dom_sf"/>
</dbReference>
<dbReference type="InterPro" id="IPR037138">
    <property type="entry name" value="His_deacetylse_dom_sf"/>
</dbReference>
<keyword evidence="4" id="KW-0678">Repressor</keyword>
<evidence type="ECO:0000259" key="13">
    <source>
        <dbReference type="Pfam" id="PF00850"/>
    </source>
</evidence>
<comment type="similarity">
    <text evidence="2">Belongs to the histone deacetylase family. HD type 1 subfamily.</text>
</comment>
<dbReference type="InterPro" id="IPR023801">
    <property type="entry name" value="His_deacetylse_dom"/>
</dbReference>
<reference evidence="14 15" key="1">
    <citation type="submission" date="2022-12" db="EMBL/GenBank/DDBJ databases">
        <title>Chromosome-level genome of Tegillarca granosa.</title>
        <authorList>
            <person name="Kim J."/>
        </authorList>
    </citation>
    <scope>NUCLEOTIDE SEQUENCE [LARGE SCALE GENOMIC DNA]</scope>
    <source>
        <strain evidence="14">Teg-2019</strain>
        <tissue evidence="14">Adductor muscle</tissue>
    </source>
</reference>
<proteinExistence type="inferred from homology"/>
<dbReference type="EMBL" id="JARBDR010000337">
    <property type="protein sequence ID" value="KAJ8315602.1"/>
    <property type="molecule type" value="Genomic_DNA"/>
</dbReference>
<comment type="catalytic activity">
    <reaction evidence="11">
        <text>N(6)-(2E)-butenoyl-L-lysyl-[protein] + H2O = (2E)-2-butenoate + L-lysyl-[protein]</text>
        <dbReference type="Rhea" id="RHEA:69172"/>
        <dbReference type="Rhea" id="RHEA-COMP:9752"/>
        <dbReference type="Rhea" id="RHEA-COMP:13707"/>
        <dbReference type="ChEBI" id="CHEBI:15377"/>
        <dbReference type="ChEBI" id="CHEBI:29969"/>
        <dbReference type="ChEBI" id="CHEBI:35899"/>
        <dbReference type="ChEBI" id="CHEBI:137954"/>
    </reaction>
    <physiologicalReaction direction="left-to-right" evidence="11">
        <dbReference type="Rhea" id="RHEA:69173"/>
    </physiologicalReaction>
</comment>
<protein>
    <recommendedName>
        <fullName evidence="3">histone deacetylase</fullName>
        <ecNumber evidence="3">3.5.1.98</ecNumber>
    </recommendedName>
</protein>
<feature type="domain" description="Histone deacetylase" evidence="13">
    <location>
        <begin position="11"/>
        <end position="188"/>
    </location>
</feature>
<evidence type="ECO:0000256" key="1">
    <source>
        <dbReference type="ARBA" id="ARBA00004123"/>
    </source>
</evidence>
<evidence type="ECO:0000256" key="10">
    <source>
        <dbReference type="ARBA" id="ARBA00049136"/>
    </source>
</evidence>
<dbReference type="SUPFAM" id="SSF52768">
    <property type="entry name" value="Arginase/deacetylase"/>
    <property type="match status" value="1"/>
</dbReference>
<keyword evidence="9" id="KW-0539">Nucleus</keyword>
<dbReference type="PANTHER" id="PTHR10625:SF14">
    <property type="entry name" value="HISTONE DEACETYLASE 8"/>
    <property type="match status" value="1"/>
</dbReference>
<evidence type="ECO:0000256" key="3">
    <source>
        <dbReference type="ARBA" id="ARBA00012111"/>
    </source>
</evidence>
<comment type="caution">
    <text evidence="14">The sequence shown here is derived from an EMBL/GenBank/DDBJ whole genome shotgun (WGS) entry which is preliminary data.</text>
</comment>
<evidence type="ECO:0000256" key="2">
    <source>
        <dbReference type="ARBA" id="ARBA00006457"/>
    </source>
</evidence>
<keyword evidence="6" id="KW-0156">Chromatin regulator</keyword>
<comment type="catalytic activity">
    <reaction evidence="12">
        <text>N(6)-acetyl-L-lysyl-[histone] + H2O = L-lysyl-[histone] + acetate</text>
        <dbReference type="Rhea" id="RHEA:58196"/>
        <dbReference type="Rhea" id="RHEA-COMP:9845"/>
        <dbReference type="Rhea" id="RHEA-COMP:11338"/>
        <dbReference type="ChEBI" id="CHEBI:15377"/>
        <dbReference type="ChEBI" id="CHEBI:29969"/>
        <dbReference type="ChEBI" id="CHEBI:30089"/>
        <dbReference type="ChEBI" id="CHEBI:61930"/>
        <dbReference type="EC" id="3.5.1.98"/>
    </reaction>
    <physiologicalReaction direction="left-to-right" evidence="12">
        <dbReference type="Rhea" id="RHEA:58197"/>
    </physiologicalReaction>
</comment>
<evidence type="ECO:0000256" key="12">
    <source>
        <dbReference type="ARBA" id="ARBA00049416"/>
    </source>
</evidence>
<name>A0ABQ9FGF1_TEGGR</name>
<dbReference type="Proteomes" id="UP001217089">
    <property type="component" value="Unassembled WGS sequence"/>
</dbReference>
<dbReference type="EC" id="3.5.1.98" evidence="3"/>
<dbReference type="Pfam" id="PF00850">
    <property type="entry name" value="Hist_deacetyl"/>
    <property type="match status" value="1"/>
</dbReference>
<sequence>MDLSPETMKVHVLKDSASGFCYINDIVLGILKLREKYERILYVDLDLHHGDGKYDCMLTLIFTMVMVGVEEAFSVTSKVLTFSVHKYAPGFFPGSGKLENIGYGKGKYYTVNIPLMDGVRDSDFIPLVCRLLQKVRDVYKPEAVVCQCGADGLAGDPTESFNLTHLALGRCVYFILSWGLKTLLLGGGKACVIVFWKQITVDTCMTFYKKERENIEFFFF</sequence>
<evidence type="ECO:0000256" key="5">
    <source>
        <dbReference type="ARBA" id="ARBA00022801"/>
    </source>
</evidence>